<dbReference type="GO" id="GO:0015031">
    <property type="term" value="P:protein transport"/>
    <property type="evidence" value="ECO:0007669"/>
    <property type="project" value="TreeGrafter"/>
</dbReference>
<reference evidence="4" key="1">
    <citation type="submission" date="2023-10" db="EMBL/GenBank/DDBJ databases">
        <title>Genome assembly of Pristionchus species.</title>
        <authorList>
            <person name="Yoshida K."/>
            <person name="Sommer R.J."/>
        </authorList>
    </citation>
    <scope>NUCLEOTIDE SEQUENCE</scope>
    <source>
        <strain evidence="4">RS0144</strain>
    </source>
</reference>
<dbReference type="InterPro" id="IPR014752">
    <property type="entry name" value="Arrestin-like_C"/>
</dbReference>
<dbReference type="Proteomes" id="UP001432027">
    <property type="component" value="Unassembled WGS sequence"/>
</dbReference>
<evidence type="ECO:0000256" key="2">
    <source>
        <dbReference type="SAM" id="SignalP"/>
    </source>
</evidence>
<comment type="caution">
    <text evidence="4">The sequence shown here is derived from an EMBL/GenBank/DDBJ whole genome shotgun (WGS) entry which is preliminary data.</text>
</comment>
<dbReference type="InterPro" id="IPR014756">
    <property type="entry name" value="Ig_E-set"/>
</dbReference>
<dbReference type="Pfam" id="PF02752">
    <property type="entry name" value="Arrestin_C"/>
    <property type="match status" value="1"/>
</dbReference>
<proteinExistence type="inferred from homology"/>
<dbReference type="Gene3D" id="2.60.40.640">
    <property type="match status" value="2"/>
</dbReference>
<protein>
    <recommendedName>
        <fullName evidence="3">Arrestin C-terminal-like domain-containing protein</fullName>
    </recommendedName>
</protein>
<organism evidence="4 5">
    <name type="scientific">Pristionchus entomophagus</name>
    <dbReference type="NCBI Taxonomy" id="358040"/>
    <lineage>
        <taxon>Eukaryota</taxon>
        <taxon>Metazoa</taxon>
        <taxon>Ecdysozoa</taxon>
        <taxon>Nematoda</taxon>
        <taxon>Chromadorea</taxon>
        <taxon>Rhabditida</taxon>
        <taxon>Rhabditina</taxon>
        <taxon>Diplogasteromorpha</taxon>
        <taxon>Diplogasteroidea</taxon>
        <taxon>Neodiplogasteridae</taxon>
        <taxon>Pristionchus</taxon>
    </lineage>
</organism>
<evidence type="ECO:0000313" key="4">
    <source>
        <dbReference type="EMBL" id="GMS91555.1"/>
    </source>
</evidence>
<dbReference type="AlphaFoldDB" id="A0AAV5T8X5"/>
<feature type="domain" description="Arrestin C-terminal-like" evidence="3">
    <location>
        <begin position="200"/>
        <end position="328"/>
    </location>
</feature>
<dbReference type="PANTHER" id="PTHR11188:SF176">
    <property type="entry name" value="ARRESTIN DOMAIN-CONTAINING PROTEIN 1"/>
    <property type="match status" value="1"/>
</dbReference>
<feature type="signal peptide" evidence="2">
    <location>
        <begin position="1"/>
        <end position="24"/>
    </location>
</feature>
<evidence type="ECO:0000256" key="1">
    <source>
        <dbReference type="ARBA" id="ARBA00005298"/>
    </source>
</evidence>
<dbReference type="EMBL" id="BTSX01000003">
    <property type="protein sequence ID" value="GMS91555.1"/>
    <property type="molecule type" value="Genomic_DNA"/>
</dbReference>
<keyword evidence="2" id="KW-0732">Signal</keyword>
<dbReference type="InterPro" id="IPR050357">
    <property type="entry name" value="Arrestin_domain-protein"/>
</dbReference>
<dbReference type="Pfam" id="PF00339">
    <property type="entry name" value="Arrestin_N"/>
    <property type="match status" value="1"/>
</dbReference>
<name>A0AAV5T8X5_9BILA</name>
<comment type="similarity">
    <text evidence="1">Belongs to the arrestin family.</text>
</comment>
<gene>
    <name evidence="4" type="ORF">PENTCL1PPCAC_13730</name>
</gene>
<evidence type="ECO:0000313" key="5">
    <source>
        <dbReference type="Proteomes" id="UP001432027"/>
    </source>
</evidence>
<dbReference type="InterPro" id="IPR011022">
    <property type="entry name" value="Arrestin_C-like"/>
</dbReference>
<dbReference type="GO" id="GO:0005737">
    <property type="term" value="C:cytoplasm"/>
    <property type="evidence" value="ECO:0007669"/>
    <property type="project" value="TreeGrafter"/>
</dbReference>
<accession>A0AAV5T8X5</accession>
<dbReference type="SMART" id="SM01017">
    <property type="entry name" value="Arrestin_C"/>
    <property type="match status" value="1"/>
</dbReference>
<dbReference type="PANTHER" id="PTHR11188">
    <property type="entry name" value="ARRESTIN DOMAIN CONTAINING PROTEIN"/>
    <property type="match status" value="1"/>
</dbReference>
<keyword evidence="5" id="KW-1185">Reference proteome</keyword>
<dbReference type="InterPro" id="IPR011021">
    <property type="entry name" value="Arrestin-like_N"/>
</dbReference>
<feature type="chain" id="PRO_5043753086" description="Arrestin C-terminal-like domain-containing protein" evidence="2">
    <location>
        <begin position="25"/>
        <end position="444"/>
    </location>
</feature>
<dbReference type="SUPFAM" id="SSF81296">
    <property type="entry name" value="E set domains"/>
    <property type="match status" value="2"/>
</dbReference>
<evidence type="ECO:0000259" key="3">
    <source>
        <dbReference type="SMART" id="SM01017"/>
    </source>
</evidence>
<sequence>FFSRFYLFALFHLFQPLSFLSVRSMKLDKFVIELDNSENAYFAGQEVSGKIIIDAPEPKKVNEILLELKGRCRTAWTKHSGKSRKHCNNSEPYFLEQLNTMYTHKFTQDDGKDRVLPSGHHEIPFSYTLPKSLPSSFEGDHGFVRYTCRAIAERPWDFDIVSRTAFTVVGIEDINSDPMLSEPTSASESNQTVAALCWKASGSVQAELSIAKSGYTPGELIDALAKVQNSSGKARKACLKLTQHAVYKAKTFAGTEQSKVTKKQILRKELGEVAAHASLNAPVERIRIPALPPRLGRCKSIQISYTIDLEVEATVTVSVPITLGTIPLLADLLTHSKQSVVKNGSGPLHKISMPGDDAIVQVTITDEDGQTHTEDDEMSNELDALLSARKRVRMPSSILSELYPTMPSPYYRESFFGKVDISDEKESIQFGDNEFAPKYPFYTD</sequence>
<feature type="non-terminal residue" evidence="4">
    <location>
        <position position="1"/>
    </location>
</feature>